<dbReference type="Proteomes" id="UP001354971">
    <property type="component" value="Unassembled WGS sequence"/>
</dbReference>
<evidence type="ECO:0000256" key="6">
    <source>
        <dbReference type="ARBA" id="ARBA00023136"/>
    </source>
</evidence>
<keyword evidence="3" id="KW-1003">Cell membrane</keyword>
<evidence type="ECO:0000313" key="11">
    <source>
        <dbReference type="Proteomes" id="UP001354971"/>
    </source>
</evidence>
<dbReference type="Pfam" id="PF20501">
    <property type="entry name" value="MbhE"/>
    <property type="match status" value="1"/>
</dbReference>
<comment type="caution">
    <text evidence="10">The sequence shown here is derived from an EMBL/GenBank/DDBJ whole genome shotgun (WGS) entry which is preliminary data.</text>
</comment>
<dbReference type="InterPro" id="IPR025383">
    <property type="entry name" value="MrpA_C/MbhD"/>
</dbReference>
<evidence type="ECO:0000256" key="2">
    <source>
        <dbReference type="ARBA" id="ARBA00022448"/>
    </source>
</evidence>
<dbReference type="PANTHER" id="PTHR43373">
    <property type="entry name" value="NA(+)/H(+) ANTIPORTER SUBUNIT"/>
    <property type="match status" value="1"/>
</dbReference>
<feature type="transmembrane region" description="Helical" evidence="7">
    <location>
        <begin position="161"/>
        <end position="179"/>
    </location>
</feature>
<gene>
    <name evidence="10" type="ORF">V0U79_11685</name>
</gene>
<accession>A0ABU7LSY2</accession>
<dbReference type="Gene3D" id="1.20.120.1200">
    <property type="entry name" value="NADH-ubiquinone/plastoquinone oxidoreductase chain 6, subunit NuoJ"/>
    <property type="match status" value="1"/>
</dbReference>
<evidence type="ECO:0000256" key="3">
    <source>
        <dbReference type="ARBA" id="ARBA00022475"/>
    </source>
</evidence>
<name>A0ABU7LSY2_9PROT</name>
<dbReference type="EMBL" id="JAZDRP010000008">
    <property type="protein sequence ID" value="MEE2527030.1"/>
    <property type="molecule type" value="Genomic_DNA"/>
</dbReference>
<dbReference type="InterPro" id="IPR046806">
    <property type="entry name" value="MrpA_C/MbhE"/>
</dbReference>
<keyword evidence="5 7" id="KW-1133">Transmembrane helix</keyword>
<dbReference type="InterPro" id="IPR050616">
    <property type="entry name" value="CPA3_Na-H_Antiporter_A"/>
</dbReference>
<feature type="transmembrane region" description="Helical" evidence="7">
    <location>
        <begin position="61"/>
        <end position="80"/>
    </location>
</feature>
<dbReference type="PANTHER" id="PTHR43373:SF1">
    <property type="entry name" value="NA(+)_H(+) ANTIPORTER SUBUNIT A"/>
    <property type="match status" value="1"/>
</dbReference>
<evidence type="ECO:0000256" key="7">
    <source>
        <dbReference type="SAM" id="Phobius"/>
    </source>
</evidence>
<evidence type="ECO:0000256" key="4">
    <source>
        <dbReference type="ARBA" id="ARBA00022692"/>
    </source>
</evidence>
<dbReference type="NCBIfam" id="NF009159">
    <property type="entry name" value="PRK12504.1"/>
    <property type="match status" value="1"/>
</dbReference>
<organism evidence="10 11">
    <name type="scientific">Hyphobacterium lacteum</name>
    <dbReference type="NCBI Taxonomy" id="3116575"/>
    <lineage>
        <taxon>Bacteria</taxon>
        <taxon>Pseudomonadati</taxon>
        <taxon>Pseudomonadota</taxon>
        <taxon>Alphaproteobacteria</taxon>
        <taxon>Maricaulales</taxon>
        <taxon>Maricaulaceae</taxon>
        <taxon>Hyphobacterium</taxon>
    </lineage>
</organism>
<dbReference type="InterPro" id="IPR042106">
    <property type="entry name" value="Nuo/plastoQ_OxRdtase_6_NuoJ"/>
</dbReference>
<evidence type="ECO:0000313" key="10">
    <source>
        <dbReference type="EMBL" id="MEE2527030.1"/>
    </source>
</evidence>
<keyword evidence="2" id="KW-0813">Transport</keyword>
<feature type="domain" description="MrpA C-terminal/MbhE" evidence="9">
    <location>
        <begin position="120"/>
        <end position="174"/>
    </location>
</feature>
<evidence type="ECO:0000259" key="9">
    <source>
        <dbReference type="Pfam" id="PF20501"/>
    </source>
</evidence>
<feature type="domain" description="MrpA C-terminal/MbhD" evidence="8">
    <location>
        <begin position="15"/>
        <end position="77"/>
    </location>
</feature>
<keyword evidence="11" id="KW-1185">Reference proteome</keyword>
<dbReference type="Pfam" id="PF13244">
    <property type="entry name" value="MbhD"/>
    <property type="match status" value="1"/>
</dbReference>
<protein>
    <submittedName>
        <fullName evidence="10">DUF4040 domain-containing protein</fullName>
    </submittedName>
</protein>
<feature type="transmembrane region" description="Helical" evidence="7">
    <location>
        <begin position="6"/>
        <end position="25"/>
    </location>
</feature>
<sequence length="186" mass="19756">MEFDWTQLLDYALMAMLLAVGIAIVRLRNLFAAVMLMGVYSLLSAAWFVSLDAVDVAFTEAAVGAGISTVLMLAAMLLTAREAEPVKAARHWAALVVVSVAGAALFYAVGDMPVYGDPNSPANSYVGMDYITSTPNEIAVPNVVTAVLASYRGFDTFGETVVIFAAGLGVMLLLGLRGLKKKEEQK</sequence>
<proteinExistence type="predicted"/>
<dbReference type="RefSeq" id="WP_330199694.1">
    <property type="nucleotide sequence ID" value="NZ_JAZDRP010000008.1"/>
</dbReference>
<feature type="transmembrane region" description="Helical" evidence="7">
    <location>
        <begin position="92"/>
        <end position="110"/>
    </location>
</feature>
<evidence type="ECO:0000259" key="8">
    <source>
        <dbReference type="Pfam" id="PF13244"/>
    </source>
</evidence>
<comment type="subcellular location">
    <subcellularLocation>
        <location evidence="1">Cell membrane</location>
        <topology evidence="1">Multi-pass membrane protein</topology>
    </subcellularLocation>
</comment>
<feature type="transmembrane region" description="Helical" evidence="7">
    <location>
        <begin position="30"/>
        <end position="49"/>
    </location>
</feature>
<keyword evidence="4 7" id="KW-0812">Transmembrane</keyword>
<evidence type="ECO:0000256" key="1">
    <source>
        <dbReference type="ARBA" id="ARBA00004651"/>
    </source>
</evidence>
<reference evidence="10 11" key="1">
    <citation type="submission" date="2024-01" db="EMBL/GenBank/DDBJ databases">
        <title>Hyphobacterium bacterium isolated from marine sediment.</title>
        <authorList>
            <person name="Zhao S."/>
        </authorList>
    </citation>
    <scope>NUCLEOTIDE SEQUENCE [LARGE SCALE GENOMIC DNA]</scope>
    <source>
        <strain evidence="11">HN65</strain>
    </source>
</reference>
<evidence type="ECO:0000256" key="5">
    <source>
        <dbReference type="ARBA" id="ARBA00022989"/>
    </source>
</evidence>
<keyword evidence="6 7" id="KW-0472">Membrane</keyword>